<keyword evidence="3" id="KW-1185">Reference proteome</keyword>
<dbReference type="Pfam" id="PF18668">
    <property type="entry name" value="Tail_spike_N"/>
    <property type="match status" value="1"/>
</dbReference>
<dbReference type="InterPro" id="IPR040775">
    <property type="entry name" value="Tail_spike_N"/>
</dbReference>
<dbReference type="AlphaFoldDB" id="A0A1S1HRI1"/>
<dbReference type="EMBL" id="LVIE01000090">
    <property type="protein sequence ID" value="OHT25009.1"/>
    <property type="molecule type" value="Genomic_DNA"/>
</dbReference>
<organism evidence="2 3">
    <name type="scientific">Providencia stuartii</name>
    <dbReference type="NCBI Taxonomy" id="588"/>
    <lineage>
        <taxon>Bacteria</taxon>
        <taxon>Pseudomonadati</taxon>
        <taxon>Pseudomonadota</taxon>
        <taxon>Gammaproteobacteria</taxon>
        <taxon>Enterobacterales</taxon>
        <taxon>Morganellaceae</taxon>
        <taxon>Providencia</taxon>
    </lineage>
</organism>
<comment type="caution">
    <text evidence="2">The sequence shown here is derived from an EMBL/GenBank/DDBJ whole genome shotgun (WGS) entry which is preliminary data.</text>
</comment>
<dbReference type="Proteomes" id="UP000179588">
    <property type="component" value="Unassembled WGS sequence"/>
</dbReference>
<evidence type="ECO:0000313" key="2">
    <source>
        <dbReference type="EMBL" id="OHT25009.1"/>
    </source>
</evidence>
<evidence type="ECO:0000259" key="1">
    <source>
        <dbReference type="Pfam" id="PF18668"/>
    </source>
</evidence>
<protein>
    <recommendedName>
        <fullName evidence="1">Tail spike TSP1/Gp66 N-terminal domain-containing protein</fullName>
    </recommendedName>
</protein>
<gene>
    <name evidence="2" type="ORF">A3Q29_16570</name>
</gene>
<proteinExistence type="predicted"/>
<sequence length="668" mass="72381">MSKNEFLPFGTAEGANVLSPEEYQYLQSRLHGFMSGVARSSELNTVWRQSSVMAAAIAQLIVDNDDKDVLDDGDFHTLKNRIESVIEKISTGVMPLIAQETGSAEDVIMSQKAVTEAISDSQVNVPDATIEVKGKVKLTNNVSESEAEALTPKAGAAIGNGIVGRFRTGLSVIDELTSANQLVLDEETGSLCCWNGSYPKEIPVNSTPNETGGFGEKAWQRVGISELFAIATANNIPFDLLTYLSVGTVSDKQFFYDAVNQSLYISLNAVSGNISNISASGDNVTLTINGSTVELYRHGLIAGNVEFCRPKSHSTTHGLFKSVEMNTGTRVHFEPNGHVDSGTTTKIDSMFDDYDLDSVNYRISSIFNYVGDPDNTGEGAISVLNTKSAGHSWGNFPSIHIGFQDNSQTPMKFMMYDAGASQIYAPAKGMWYYGKQVKSGDYVTASNKIYRAVNTGTTGNITPSHTSGSITDGSVTWEFIRAPRGQDIVPVCIVGNKTSTPILGLNSHRLQIQEPAAVGRKGRFDFYGETTDLHHGRMQATTGANGERIIDLITPDGYGRLRFDSTNKIIQAVNMSHVSTAKNQDNTSEINVAATQLVRVNNKVATNITKFVGGVAGQEFTLESQSDGFTTVKHSEFIQLKSQRDELMRSKHAIRFLVDATGTCAIQL</sequence>
<accession>A0A1S1HRI1</accession>
<evidence type="ECO:0000313" key="3">
    <source>
        <dbReference type="Proteomes" id="UP000179588"/>
    </source>
</evidence>
<name>A0A1S1HRI1_PROST</name>
<feature type="domain" description="Tail spike TSP1/Gp66 N-terminal" evidence="1">
    <location>
        <begin position="159"/>
        <end position="223"/>
    </location>
</feature>
<dbReference type="Gene3D" id="2.10.10.80">
    <property type="match status" value="1"/>
</dbReference>
<reference evidence="2 3" key="1">
    <citation type="submission" date="2016-03" db="EMBL/GenBank/DDBJ databases">
        <title>Genome sequence of Providencia stuartii strain, isolated from the salivary glands of larval Lucilia sericata.</title>
        <authorList>
            <person name="Yuan Y."/>
            <person name="Zhang Y."/>
            <person name="Fu S."/>
            <person name="Crippen T.L."/>
            <person name="Visi D."/>
            <person name="Benbow M.E."/>
            <person name="Allen M."/>
            <person name="Tomberlin J.K."/>
            <person name="Sze S.-H."/>
            <person name="Tarone A.M."/>
        </authorList>
    </citation>
    <scope>NUCLEOTIDE SEQUENCE [LARGE SCALE GENOMIC DNA]</scope>
    <source>
        <strain evidence="2 3">Crippen</strain>
    </source>
</reference>